<gene>
    <name evidence="2" type="ORF">F4V73_13205</name>
</gene>
<dbReference type="AlphaFoldDB" id="A0A5M9R2C6"/>
<comment type="caution">
    <text evidence="2">The sequence shown here is derived from an EMBL/GenBank/DDBJ whole genome shotgun (WGS) entry which is preliminary data.</text>
</comment>
<organism evidence="2 3">
    <name type="scientific">Morganella psychrotolerans</name>
    <dbReference type="NCBI Taxonomy" id="368603"/>
    <lineage>
        <taxon>Bacteria</taxon>
        <taxon>Pseudomonadati</taxon>
        <taxon>Pseudomonadota</taxon>
        <taxon>Gammaproteobacteria</taxon>
        <taxon>Enterobacterales</taxon>
        <taxon>Morganellaceae</taxon>
        <taxon>Morganella</taxon>
    </lineage>
</organism>
<protein>
    <submittedName>
        <fullName evidence="2">WG repeat-containing protein</fullName>
    </submittedName>
</protein>
<name>A0A5M9R2C6_9GAMM</name>
<keyword evidence="1" id="KW-0732">Signal</keyword>
<feature type="chain" id="PRO_5024341059" evidence="1">
    <location>
        <begin position="20"/>
        <end position="168"/>
    </location>
</feature>
<sequence length="168" mass="18799">MRRFLSVVLLSAVPLSAAAYSEAQAVKAREWVQAKSATPSDADECFKPDNPYQVCLYQDKKTYSFHFVDINLQEPYAPYYFDNGPDYPSEGRYRVKIGDKIGFADSVTGKLVIPAIYDCAHPYSGGMAQVGVGCGTEGDGEHHWWVNGYWLRIDPYGLITGFESPPRR</sequence>
<dbReference type="Pfam" id="PF14903">
    <property type="entry name" value="WG_beta_rep"/>
    <property type="match status" value="1"/>
</dbReference>
<evidence type="ECO:0000313" key="3">
    <source>
        <dbReference type="Proteomes" id="UP000322181"/>
    </source>
</evidence>
<dbReference type="OrthoDB" id="343240at2"/>
<evidence type="ECO:0000313" key="2">
    <source>
        <dbReference type="EMBL" id="KAA8714793.1"/>
    </source>
</evidence>
<dbReference type="EMBL" id="VXKB01000003">
    <property type="protein sequence ID" value="KAA8714793.1"/>
    <property type="molecule type" value="Genomic_DNA"/>
</dbReference>
<reference evidence="2 3" key="1">
    <citation type="submission" date="2019-09" db="EMBL/GenBank/DDBJ databases">
        <title>Draft genome sequence of various Type strains from the CCUG.</title>
        <authorList>
            <person name="Pineiro-Iglesias B."/>
            <person name="Tunovic T."/>
            <person name="Unosson C."/>
            <person name="Inganas E."/>
            <person name="Ohlen M."/>
            <person name="Cardew S."/>
            <person name="Jensie-Markopoulos S."/>
            <person name="Salva-Serra F."/>
            <person name="Jaen-Luchoro D."/>
            <person name="Karlsson R."/>
            <person name="Svensson-Stadler L."/>
            <person name="Chun J."/>
            <person name="Moore E."/>
        </authorList>
    </citation>
    <scope>NUCLEOTIDE SEQUENCE [LARGE SCALE GENOMIC DNA]</scope>
    <source>
        <strain evidence="2 3">CCUG 53682T</strain>
    </source>
</reference>
<feature type="signal peptide" evidence="1">
    <location>
        <begin position="1"/>
        <end position="19"/>
    </location>
</feature>
<dbReference type="Proteomes" id="UP000322181">
    <property type="component" value="Unassembled WGS sequence"/>
</dbReference>
<dbReference type="RefSeq" id="WP_067367926.1">
    <property type="nucleotide sequence ID" value="NZ_BAAAFS010000003.1"/>
</dbReference>
<evidence type="ECO:0000256" key="1">
    <source>
        <dbReference type="SAM" id="SignalP"/>
    </source>
</evidence>
<proteinExistence type="predicted"/>
<accession>A0A5M9R2C6</accession>
<dbReference type="InterPro" id="IPR032774">
    <property type="entry name" value="WG_beta_rep"/>
</dbReference>